<dbReference type="InterPro" id="IPR019787">
    <property type="entry name" value="Znf_PHD-finger"/>
</dbReference>
<dbReference type="InterPro" id="IPR005078">
    <property type="entry name" value="Peptidase_C54"/>
</dbReference>
<dbReference type="EC" id="3.4.22.-" evidence="21"/>
<evidence type="ECO:0000313" key="25">
    <source>
        <dbReference type="EMBL" id="MBN3286701.1"/>
    </source>
</evidence>
<dbReference type="Pfam" id="PF03416">
    <property type="entry name" value="Peptidase_C54"/>
    <property type="match status" value="1"/>
</dbReference>
<evidence type="ECO:0000256" key="7">
    <source>
        <dbReference type="ARBA" id="ARBA00022490"/>
    </source>
</evidence>
<dbReference type="GO" id="GO:0008233">
    <property type="term" value="F:peptidase activity"/>
    <property type="evidence" value="ECO:0007669"/>
    <property type="project" value="UniProtKB-KW"/>
</dbReference>
<evidence type="ECO:0000256" key="6">
    <source>
        <dbReference type="ARBA" id="ARBA00022448"/>
    </source>
</evidence>
<comment type="function">
    <text evidence="21">Cysteine protease that plays a key role in autophagy by mediating both proteolytic activation and delipidation of ATG8 family proteins.</text>
</comment>
<accession>A0ABS2YKK5</accession>
<comment type="catalytic activity">
    <reaction evidence="19">
        <text>[protein]-C-terminal L-amino acid-glycyl-phosphatidylserine + H2O = [protein]-C-terminal L-amino acid-glycine + a 1,2-diacyl-sn-glycero-3-phospho-L-serine</text>
        <dbReference type="Rhea" id="RHEA:67576"/>
        <dbReference type="Rhea" id="RHEA-COMP:17324"/>
        <dbReference type="Rhea" id="RHEA-COMP:17326"/>
        <dbReference type="ChEBI" id="CHEBI:15377"/>
        <dbReference type="ChEBI" id="CHEBI:57262"/>
        <dbReference type="ChEBI" id="CHEBI:172940"/>
        <dbReference type="ChEBI" id="CHEBI:172942"/>
    </reaction>
    <physiologicalReaction direction="left-to-right" evidence="19">
        <dbReference type="Rhea" id="RHEA:67577"/>
    </physiologicalReaction>
</comment>
<keyword evidence="12" id="KW-0788">Thiol protease</keyword>
<evidence type="ECO:0000256" key="14">
    <source>
        <dbReference type="ARBA" id="ARBA00022833"/>
    </source>
</evidence>
<keyword evidence="11 21" id="KW-0378">Hydrolase</keyword>
<proteinExistence type="inferred from homology"/>
<evidence type="ECO:0000259" key="24">
    <source>
        <dbReference type="Pfam" id="PF03416"/>
    </source>
</evidence>
<dbReference type="SUPFAM" id="SSF57903">
    <property type="entry name" value="FYVE/PHD zinc finger"/>
    <property type="match status" value="1"/>
</dbReference>
<dbReference type="Proteomes" id="UP001166093">
    <property type="component" value="Unassembled WGS sequence"/>
</dbReference>
<keyword evidence="22" id="KW-0732">Signal</keyword>
<keyword evidence="26" id="KW-1185">Reference proteome</keyword>
<evidence type="ECO:0000256" key="21">
    <source>
        <dbReference type="RuleBase" id="RU363115"/>
    </source>
</evidence>
<reference evidence="25" key="1">
    <citation type="journal article" date="2021" name="Cell">
        <title>Tracing the genetic footprints of vertebrate landing in non-teleost ray-finned fishes.</title>
        <authorList>
            <person name="Bi X."/>
            <person name="Wang K."/>
            <person name="Yang L."/>
            <person name="Pan H."/>
            <person name="Jiang H."/>
            <person name="Wei Q."/>
            <person name="Fang M."/>
            <person name="Yu H."/>
            <person name="Zhu C."/>
            <person name="Cai Y."/>
            <person name="He Y."/>
            <person name="Gan X."/>
            <person name="Zeng H."/>
            <person name="Yu D."/>
            <person name="Zhu Y."/>
            <person name="Jiang H."/>
            <person name="Qiu Q."/>
            <person name="Yang H."/>
            <person name="Zhang Y.E."/>
            <person name="Wang W."/>
            <person name="Zhu M."/>
            <person name="He S."/>
            <person name="Zhang G."/>
        </authorList>
    </citation>
    <scope>NUCLEOTIDE SEQUENCE</scope>
    <source>
        <strain evidence="25">Pddl_001</strain>
    </source>
</reference>
<evidence type="ECO:0000256" key="10">
    <source>
        <dbReference type="ARBA" id="ARBA00022771"/>
    </source>
</evidence>
<comment type="subcellular location">
    <subcellularLocation>
        <location evidence="4">Cytoplasm</location>
        <location evidence="4">Cytosol</location>
    </subcellularLocation>
    <subcellularLocation>
        <location evidence="3">Cytoplasmic vesicle</location>
        <location evidence="3">Autophagosome</location>
    </subcellularLocation>
    <subcellularLocation>
        <location evidence="2">Endoplasmic reticulum</location>
    </subcellularLocation>
    <subcellularLocation>
        <location evidence="1">Mitochondrion</location>
    </subcellularLocation>
</comment>
<sequence length="623" mass="70762">MSGSFSVSLSLSFILSATLTYDTLRFAELEEFPQTEEPVWILGRESSALTEKDDILCDISSRLWFTYRKNFPPIGGTGPTSDTGWGCMLRCGQMILGEALVLRHLGRDWRWVKGKRQREEYYSILNAFIDKKDSYYSIHQIAQMGVGEGKSIGQWYGPNTVAQVLKKLSVFDSWSRLAVHVAMDNTVVIEEIRRLCMPWLDYAGAAAFMDPDLEREHNGFTEGACALDQSAVWKPLVLLIPLRLGLSEINEAYIETLKKCFMLPQSLGVIGGKPNSAHYFIGYVGEELIYLDPHTTQPSVEPCDDGLVPDDSYHCEHPPCRMHIRELDPSIAVGFFCSTEEDFDDWCLRIQKMSERREALPMFELVDRQPSHFMSSDILNLTSAKRRPMEEVEPALTIGQSKSTTNPGNSKRSFQVGSEFYFPSKFQYLTGRKQTKTAKTHIRQKGAPSARTTELSSVILYGVDIARIVLRCQPQCLVWQILKNDNQCAVHKNGGELIYCDGCPRAFHLYCLVPLLTVIPRDVLFYTQEFKSGCQQATDLWRTCANTTCVHLSSLGDCLWFRAWLCSCLPNRLVRFQTFDSTLFSSLYVETGVLAIPLMFHWTSCARLLFHCVNRDDSHEFTT</sequence>
<dbReference type="Pfam" id="PF00628">
    <property type="entry name" value="PHD"/>
    <property type="match status" value="1"/>
</dbReference>
<keyword evidence="6" id="KW-0813">Transport</keyword>
<organism evidence="25 26">
    <name type="scientific">Polyodon spathula</name>
    <name type="common">North American paddlefish</name>
    <name type="synonym">Squalus spathula</name>
    <dbReference type="NCBI Taxonomy" id="7913"/>
    <lineage>
        <taxon>Eukaryota</taxon>
        <taxon>Metazoa</taxon>
        <taxon>Chordata</taxon>
        <taxon>Craniata</taxon>
        <taxon>Vertebrata</taxon>
        <taxon>Euteleostomi</taxon>
        <taxon>Actinopterygii</taxon>
        <taxon>Chondrostei</taxon>
        <taxon>Acipenseriformes</taxon>
        <taxon>Polyodontidae</taxon>
        <taxon>Polyodon</taxon>
    </lineage>
</organism>
<evidence type="ECO:0000256" key="8">
    <source>
        <dbReference type="ARBA" id="ARBA00022670"/>
    </source>
</evidence>
<dbReference type="PANTHER" id="PTHR22624">
    <property type="entry name" value="CYSTEINE PROTEASE ATG4"/>
    <property type="match status" value="1"/>
</dbReference>
<dbReference type="GO" id="GO:0006508">
    <property type="term" value="P:proteolysis"/>
    <property type="evidence" value="ECO:0007669"/>
    <property type="project" value="UniProtKB-KW"/>
</dbReference>
<dbReference type="InterPro" id="IPR038765">
    <property type="entry name" value="Papain-like_cys_pep_sf"/>
</dbReference>
<feature type="signal peptide" evidence="22">
    <location>
        <begin position="1"/>
        <end position="20"/>
    </location>
</feature>
<dbReference type="EMBL" id="JAAWVQ010159761">
    <property type="protein sequence ID" value="MBN3286701.1"/>
    <property type="molecule type" value="Genomic_DNA"/>
</dbReference>
<gene>
    <name evidence="25" type="primary">Atg4b_0</name>
    <name evidence="25" type="ORF">GTO93_0011030</name>
</gene>
<evidence type="ECO:0000256" key="11">
    <source>
        <dbReference type="ARBA" id="ARBA00022801"/>
    </source>
</evidence>
<evidence type="ECO:0000256" key="9">
    <source>
        <dbReference type="ARBA" id="ARBA00022723"/>
    </source>
</evidence>
<dbReference type="SUPFAM" id="SSF54001">
    <property type="entry name" value="Cysteine proteinases"/>
    <property type="match status" value="1"/>
</dbReference>
<dbReference type="InterPro" id="IPR011011">
    <property type="entry name" value="Znf_FYVE_PHD"/>
</dbReference>
<keyword evidence="17" id="KW-0496">Mitochondrion</keyword>
<dbReference type="InterPro" id="IPR046792">
    <property type="entry name" value="Peptidase_C54_cat"/>
</dbReference>
<feature type="domain" description="Peptidase C54 catalytic" evidence="24">
    <location>
        <begin position="53"/>
        <end position="347"/>
    </location>
</feature>
<keyword evidence="8 21" id="KW-0645">Protease</keyword>
<evidence type="ECO:0000313" key="26">
    <source>
        <dbReference type="Proteomes" id="UP001166093"/>
    </source>
</evidence>
<evidence type="ECO:0000256" key="5">
    <source>
        <dbReference type="ARBA" id="ARBA00010958"/>
    </source>
</evidence>
<feature type="non-terminal residue" evidence="25">
    <location>
        <position position="623"/>
    </location>
</feature>
<dbReference type="InterPro" id="IPR013083">
    <property type="entry name" value="Znf_RING/FYVE/PHD"/>
</dbReference>
<evidence type="ECO:0000256" key="3">
    <source>
        <dbReference type="ARBA" id="ARBA00004419"/>
    </source>
</evidence>
<evidence type="ECO:0000256" key="2">
    <source>
        <dbReference type="ARBA" id="ARBA00004240"/>
    </source>
</evidence>
<evidence type="ECO:0000256" key="16">
    <source>
        <dbReference type="ARBA" id="ARBA00023006"/>
    </source>
</evidence>
<keyword evidence="16 21" id="KW-0072">Autophagy</keyword>
<evidence type="ECO:0000256" key="18">
    <source>
        <dbReference type="ARBA" id="ARBA00023329"/>
    </source>
</evidence>
<evidence type="ECO:0000256" key="19">
    <source>
        <dbReference type="ARBA" id="ARBA00029289"/>
    </source>
</evidence>
<feature type="domain" description="PHD-type" evidence="23">
    <location>
        <begin position="488"/>
        <end position="517"/>
    </location>
</feature>
<evidence type="ECO:0000256" key="20">
    <source>
        <dbReference type="ARBA" id="ARBA00029362"/>
    </source>
</evidence>
<keyword evidence="10" id="KW-0863">Zinc-finger</keyword>
<protein>
    <recommendedName>
        <fullName evidence="21">Cysteine protease</fullName>
        <ecNumber evidence="21">3.4.22.-</ecNumber>
    </recommendedName>
</protein>
<comment type="caution">
    <text evidence="25">The sequence shown here is derived from an EMBL/GenBank/DDBJ whole genome shotgun (WGS) entry which is preliminary data.</text>
</comment>
<comment type="catalytic activity">
    <reaction evidence="20">
        <text>[protein]-C-terminal L-amino acid-glycyl-phosphatidylethanolamide + H2O = [protein]-C-terminal L-amino acid-glycine + a 1,2-diacyl-sn-glycero-3-phosphoethanolamine</text>
        <dbReference type="Rhea" id="RHEA:67548"/>
        <dbReference type="Rhea" id="RHEA-COMP:17323"/>
        <dbReference type="Rhea" id="RHEA-COMP:17324"/>
        <dbReference type="ChEBI" id="CHEBI:15377"/>
        <dbReference type="ChEBI" id="CHEBI:64612"/>
        <dbReference type="ChEBI" id="CHEBI:172940"/>
        <dbReference type="ChEBI" id="CHEBI:172941"/>
    </reaction>
    <physiologicalReaction direction="left-to-right" evidence="20">
        <dbReference type="Rhea" id="RHEA:67549"/>
    </physiologicalReaction>
</comment>
<comment type="similarity">
    <text evidence="5 21">Belongs to the peptidase C54 family.</text>
</comment>
<dbReference type="PANTHER" id="PTHR22624:SF39">
    <property type="entry name" value="CYSTEINE PROTEASE ATG4B"/>
    <property type="match status" value="1"/>
</dbReference>
<keyword evidence="13" id="KW-0256">Endoplasmic reticulum</keyword>
<evidence type="ECO:0000256" key="22">
    <source>
        <dbReference type="SAM" id="SignalP"/>
    </source>
</evidence>
<keyword evidence="18" id="KW-0968">Cytoplasmic vesicle</keyword>
<keyword evidence="14" id="KW-0862">Zinc</keyword>
<evidence type="ECO:0000256" key="4">
    <source>
        <dbReference type="ARBA" id="ARBA00004514"/>
    </source>
</evidence>
<feature type="chain" id="PRO_5046816885" description="Cysteine protease" evidence="22">
    <location>
        <begin position="21"/>
        <end position="623"/>
    </location>
</feature>
<keyword evidence="7 21" id="KW-0963">Cytoplasm</keyword>
<evidence type="ECO:0000256" key="13">
    <source>
        <dbReference type="ARBA" id="ARBA00022824"/>
    </source>
</evidence>
<evidence type="ECO:0000256" key="12">
    <source>
        <dbReference type="ARBA" id="ARBA00022807"/>
    </source>
</evidence>
<evidence type="ECO:0000256" key="15">
    <source>
        <dbReference type="ARBA" id="ARBA00022927"/>
    </source>
</evidence>
<evidence type="ECO:0000256" key="17">
    <source>
        <dbReference type="ARBA" id="ARBA00023128"/>
    </source>
</evidence>
<evidence type="ECO:0000256" key="1">
    <source>
        <dbReference type="ARBA" id="ARBA00004173"/>
    </source>
</evidence>
<dbReference type="Gene3D" id="3.30.40.10">
    <property type="entry name" value="Zinc/RING finger domain, C3HC4 (zinc finger)"/>
    <property type="match status" value="1"/>
</dbReference>
<keyword evidence="9" id="KW-0479">Metal-binding</keyword>
<name>A0ABS2YKK5_POLSP</name>
<feature type="non-terminal residue" evidence="25">
    <location>
        <position position="1"/>
    </location>
</feature>
<keyword evidence="15 21" id="KW-0653">Protein transport</keyword>
<evidence type="ECO:0000259" key="23">
    <source>
        <dbReference type="Pfam" id="PF00628"/>
    </source>
</evidence>